<evidence type="ECO:0000259" key="7">
    <source>
        <dbReference type="PROSITE" id="PS51296"/>
    </source>
</evidence>
<comment type="caution">
    <text evidence="8">The sequence shown here is derived from an EMBL/GenBank/DDBJ whole genome shotgun (WGS) entry which is preliminary data.</text>
</comment>
<protein>
    <submittedName>
        <fullName evidence="8">FAD-dependent oxidoreductase</fullName>
    </submittedName>
</protein>
<dbReference type="SUPFAM" id="SSF50022">
    <property type="entry name" value="ISP domain"/>
    <property type="match status" value="1"/>
</dbReference>
<gene>
    <name evidence="8" type="ORF">ESP57_08855</name>
</gene>
<organism evidence="8 9">
    <name type="scientific">Agromyces fucosus</name>
    <dbReference type="NCBI Taxonomy" id="41985"/>
    <lineage>
        <taxon>Bacteria</taxon>
        <taxon>Bacillati</taxon>
        <taxon>Actinomycetota</taxon>
        <taxon>Actinomycetes</taxon>
        <taxon>Micrococcales</taxon>
        <taxon>Microbacteriaceae</taxon>
        <taxon>Agromyces</taxon>
    </lineage>
</organism>
<feature type="domain" description="Rieske" evidence="7">
    <location>
        <begin position="431"/>
        <end position="512"/>
    </location>
</feature>
<evidence type="ECO:0000256" key="1">
    <source>
        <dbReference type="ARBA" id="ARBA00022714"/>
    </source>
</evidence>
<dbReference type="Gene3D" id="3.30.9.10">
    <property type="entry name" value="D-Amino Acid Oxidase, subunit A, domain 2"/>
    <property type="match status" value="1"/>
</dbReference>
<keyword evidence="9" id="KW-1185">Reference proteome</keyword>
<dbReference type="PRINTS" id="PR00162">
    <property type="entry name" value="RIESKE"/>
</dbReference>
<dbReference type="AlphaFoldDB" id="A0A4Q2JPS2"/>
<dbReference type="SUPFAM" id="SSF51905">
    <property type="entry name" value="FAD/NAD(P)-binding domain"/>
    <property type="match status" value="1"/>
</dbReference>
<name>A0A4Q2JPS2_9MICO</name>
<dbReference type="GO" id="GO:0016020">
    <property type="term" value="C:membrane"/>
    <property type="evidence" value="ECO:0007669"/>
    <property type="project" value="InterPro"/>
</dbReference>
<evidence type="ECO:0000313" key="8">
    <source>
        <dbReference type="EMBL" id="RXZ49054.1"/>
    </source>
</evidence>
<dbReference type="Proteomes" id="UP000292935">
    <property type="component" value="Unassembled WGS sequence"/>
</dbReference>
<dbReference type="Pfam" id="PF01266">
    <property type="entry name" value="DAO"/>
    <property type="match status" value="1"/>
</dbReference>
<dbReference type="OrthoDB" id="9767869at2"/>
<keyword evidence="4" id="KW-0411">Iron-sulfur</keyword>
<keyword evidence="5" id="KW-1015">Disulfide bond</keyword>
<feature type="region of interest" description="Disordered" evidence="6">
    <location>
        <begin position="1"/>
        <end position="20"/>
    </location>
</feature>
<keyword evidence="1" id="KW-0001">2Fe-2S</keyword>
<evidence type="ECO:0000256" key="5">
    <source>
        <dbReference type="ARBA" id="ARBA00023157"/>
    </source>
</evidence>
<dbReference type="Gene3D" id="2.102.10.10">
    <property type="entry name" value="Rieske [2Fe-2S] iron-sulphur domain"/>
    <property type="match status" value="1"/>
</dbReference>
<proteinExistence type="predicted"/>
<dbReference type="GO" id="GO:0005737">
    <property type="term" value="C:cytoplasm"/>
    <property type="evidence" value="ECO:0007669"/>
    <property type="project" value="TreeGrafter"/>
</dbReference>
<dbReference type="PROSITE" id="PS51296">
    <property type="entry name" value="RIESKE"/>
    <property type="match status" value="1"/>
</dbReference>
<dbReference type="InterPro" id="IPR017941">
    <property type="entry name" value="Rieske_2Fe-2S"/>
</dbReference>
<dbReference type="InterPro" id="IPR005805">
    <property type="entry name" value="Rieske_Fe-S_prot_C"/>
</dbReference>
<dbReference type="GO" id="GO:0016705">
    <property type="term" value="F:oxidoreductase activity, acting on paired donors, with incorporation or reduction of molecular oxygen"/>
    <property type="evidence" value="ECO:0007669"/>
    <property type="project" value="UniProtKB-ARBA"/>
</dbReference>
<dbReference type="GO" id="GO:0004497">
    <property type="term" value="F:monooxygenase activity"/>
    <property type="evidence" value="ECO:0007669"/>
    <property type="project" value="UniProtKB-ARBA"/>
</dbReference>
<dbReference type="PANTHER" id="PTHR13847:SF274">
    <property type="entry name" value="RIESKE 2FE-2S IRON-SULFUR PROTEIN YHFW-RELATED"/>
    <property type="match status" value="1"/>
</dbReference>
<keyword evidence="2" id="KW-0479">Metal-binding</keyword>
<dbReference type="InterPro" id="IPR006076">
    <property type="entry name" value="FAD-dep_OxRdtase"/>
</dbReference>
<keyword evidence="3" id="KW-0408">Iron</keyword>
<dbReference type="RefSeq" id="WP_129231273.1">
    <property type="nucleotide sequence ID" value="NZ_SDPO01000002.1"/>
</dbReference>
<dbReference type="GO" id="GO:0046872">
    <property type="term" value="F:metal ion binding"/>
    <property type="evidence" value="ECO:0007669"/>
    <property type="project" value="UniProtKB-KW"/>
</dbReference>
<dbReference type="Pfam" id="PF00355">
    <property type="entry name" value="Rieske"/>
    <property type="match status" value="1"/>
</dbReference>
<dbReference type="InterPro" id="IPR036922">
    <property type="entry name" value="Rieske_2Fe-2S_sf"/>
</dbReference>
<dbReference type="GO" id="GO:0051537">
    <property type="term" value="F:2 iron, 2 sulfur cluster binding"/>
    <property type="evidence" value="ECO:0007669"/>
    <property type="project" value="UniProtKB-KW"/>
</dbReference>
<evidence type="ECO:0000313" key="9">
    <source>
        <dbReference type="Proteomes" id="UP000292935"/>
    </source>
</evidence>
<sequence>MDVYWKDRPDSADDRRADDQLDDERLRSPLPDERVDVAVIGAGVTGLSTALMLQSAGRSVTIVEASEVAALASGGNTGKASVLQGSRLRQIRRSHSARVTRAYVEANLEGQAWLAEFVTAHEVPVAHETAYSYAQSMAGLAVVRAEYEAAREAGLPVELVDRMSLPFPFAGGVALERQLAVDPYRLMLELARAFVAAGGVLVTGVRVRDVHAGDPAVLETDQGDLRASDVVVATATPILDRGLYFAKTRHSRSYIAAFDVDDPPMPGLFLSVDQPTRSLRSASLRADAGAAGSRLIVSGNEHPVGRVDSAAARAEDLVQWTRRHFSGARLTHRWSAQDYESLNLVPFAGRMPRGRGRVWFATGYAKWGLTNGVAAALRISAEILGEPWRAQQPWIRTLGTRLTVPSDASRGISENAKVARELVAGWARAETRTAPVPRPVEGAGVVASRGGVPVGVSTVGGRTCAVRAICTHLGGVVRWNDAEMTWDCPLHGSRFEASGRLIEGPAVRDLPATDHPGGEF</sequence>
<evidence type="ECO:0000256" key="6">
    <source>
        <dbReference type="SAM" id="MobiDB-lite"/>
    </source>
</evidence>
<evidence type="ECO:0000256" key="2">
    <source>
        <dbReference type="ARBA" id="ARBA00022723"/>
    </source>
</evidence>
<dbReference type="EMBL" id="SDPO01000002">
    <property type="protein sequence ID" value="RXZ49054.1"/>
    <property type="molecule type" value="Genomic_DNA"/>
</dbReference>
<dbReference type="Gene3D" id="3.50.50.60">
    <property type="entry name" value="FAD/NAD(P)-binding domain"/>
    <property type="match status" value="1"/>
</dbReference>
<accession>A0A4Q2JPS2</accession>
<reference evidence="8 9" key="1">
    <citation type="submission" date="2019-01" db="EMBL/GenBank/DDBJ databases">
        <authorList>
            <person name="Li J."/>
        </authorList>
    </citation>
    <scope>NUCLEOTIDE SEQUENCE [LARGE SCALE GENOMIC DNA]</scope>
    <source>
        <strain evidence="8 9">CCUG 35506</strain>
    </source>
</reference>
<dbReference type="PANTHER" id="PTHR13847">
    <property type="entry name" value="SARCOSINE DEHYDROGENASE-RELATED"/>
    <property type="match status" value="1"/>
</dbReference>
<evidence type="ECO:0000256" key="3">
    <source>
        <dbReference type="ARBA" id="ARBA00023004"/>
    </source>
</evidence>
<evidence type="ECO:0000256" key="4">
    <source>
        <dbReference type="ARBA" id="ARBA00023014"/>
    </source>
</evidence>
<dbReference type="InterPro" id="IPR036188">
    <property type="entry name" value="FAD/NAD-bd_sf"/>
</dbReference>